<name>A0ABS8EN67_9FLAO</name>
<reference evidence="2" key="1">
    <citation type="submission" date="2021-03" db="EMBL/GenBank/DDBJ databases">
        <authorList>
            <person name="Ping X."/>
        </authorList>
    </citation>
    <scope>NUCLEOTIDE SEQUENCE</scope>
    <source>
        <strain evidence="2">E313</strain>
    </source>
</reference>
<sequence>MNCKNCKKELLEESDYCNKCGAKIIRNRLTPKILIQQVNEEFWTVDNKFALTFIALFKKPESVINGYINGTRKRYIGVIPYYALALTVLGFQYFLLQNVFVDFFTSQTNALLENLPENQEIPNFNNLLVESMDKMNDYISIVTSITVPFWALGTWLTFIDKSKHNYTEHLVINLYANAQILLITFVLIILFAIIGFSDFLTASLLTTPLVIGYTSYIFKRIHKISYFNALIRFLGAFFIYLIAFSIISILIVLVIVIYAFATGKF</sequence>
<dbReference type="Pfam" id="PF12412">
    <property type="entry name" value="DUF3667"/>
    <property type="match status" value="1"/>
</dbReference>
<reference evidence="2" key="2">
    <citation type="submission" date="2021-10" db="EMBL/GenBank/DDBJ databases">
        <title>Genome of Winogradskyella sp. E313.</title>
        <authorList>
            <person name="Zhou Y."/>
        </authorList>
    </citation>
    <scope>NUCLEOTIDE SEQUENCE</scope>
    <source>
        <strain evidence="2">E313</strain>
    </source>
</reference>
<keyword evidence="1" id="KW-1133">Transmembrane helix</keyword>
<feature type="transmembrane region" description="Helical" evidence="1">
    <location>
        <begin position="230"/>
        <end position="261"/>
    </location>
</feature>
<evidence type="ECO:0000256" key="1">
    <source>
        <dbReference type="SAM" id="Phobius"/>
    </source>
</evidence>
<accession>A0ABS8EN67</accession>
<dbReference type="RefSeq" id="WP_227476890.1">
    <property type="nucleotide sequence ID" value="NZ_JAFMPT010000008.1"/>
</dbReference>
<evidence type="ECO:0000313" key="2">
    <source>
        <dbReference type="EMBL" id="MCC1484442.1"/>
    </source>
</evidence>
<dbReference type="Proteomes" id="UP000778797">
    <property type="component" value="Unassembled WGS sequence"/>
</dbReference>
<evidence type="ECO:0000313" key="3">
    <source>
        <dbReference type="Proteomes" id="UP000778797"/>
    </source>
</evidence>
<comment type="caution">
    <text evidence="2">The sequence shown here is derived from an EMBL/GenBank/DDBJ whole genome shotgun (WGS) entry which is preliminary data.</text>
</comment>
<dbReference type="EMBL" id="JAFMPT010000008">
    <property type="protein sequence ID" value="MCC1484442.1"/>
    <property type="molecule type" value="Genomic_DNA"/>
</dbReference>
<keyword evidence="3" id="KW-1185">Reference proteome</keyword>
<keyword evidence="1" id="KW-0812">Transmembrane</keyword>
<feature type="transmembrane region" description="Helical" evidence="1">
    <location>
        <begin position="75"/>
        <end position="95"/>
    </location>
</feature>
<keyword evidence="1" id="KW-0472">Membrane</keyword>
<feature type="transmembrane region" description="Helical" evidence="1">
    <location>
        <begin position="199"/>
        <end position="218"/>
    </location>
</feature>
<protein>
    <submittedName>
        <fullName evidence="2">DUF3667 domain-containing protein</fullName>
    </submittedName>
</protein>
<gene>
    <name evidence="2" type="ORF">J1C55_07580</name>
</gene>
<feature type="transmembrane region" description="Helical" evidence="1">
    <location>
        <begin position="138"/>
        <end position="158"/>
    </location>
</feature>
<organism evidence="2 3">
    <name type="scientific">Winogradskyella immobilis</name>
    <dbReference type="NCBI Taxonomy" id="2816852"/>
    <lineage>
        <taxon>Bacteria</taxon>
        <taxon>Pseudomonadati</taxon>
        <taxon>Bacteroidota</taxon>
        <taxon>Flavobacteriia</taxon>
        <taxon>Flavobacteriales</taxon>
        <taxon>Flavobacteriaceae</taxon>
        <taxon>Winogradskyella</taxon>
    </lineage>
</organism>
<proteinExistence type="predicted"/>
<feature type="transmembrane region" description="Helical" evidence="1">
    <location>
        <begin position="170"/>
        <end position="193"/>
    </location>
</feature>
<dbReference type="InterPro" id="IPR022134">
    <property type="entry name" value="DUF3667"/>
</dbReference>